<accession>A0A1B6NPA6</accession>
<evidence type="ECO:0000313" key="1">
    <source>
        <dbReference type="EMBL" id="KTF05220.1"/>
    </source>
</evidence>
<gene>
    <name evidence="1" type="ORF">MGSAQ_003284</name>
</gene>
<feature type="non-terminal residue" evidence="1">
    <location>
        <position position="21"/>
    </location>
</feature>
<dbReference type="EMBL" id="AYSL01001925">
    <property type="protein sequence ID" value="KTF05220.1"/>
    <property type="molecule type" value="Genomic_DNA"/>
</dbReference>
<protein>
    <submittedName>
        <fullName evidence="1">Uncharacterized protein</fullName>
    </submittedName>
</protein>
<reference evidence="1" key="1">
    <citation type="submission" date="2013-11" db="EMBL/GenBank/DDBJ databases">
        <title>Microbial diversity, functional groups and degradation webs in Northern and Southern Mediterranean and Red Sea marine crude oil polluted sites.</title>
        <authorList>
            <person name="Daffonchio D."/>
            <person name="Mapelli F."/>
            <person name="Ferrer M."/>
            <person name="Richter M."/>
            <person name="Cherif A."/>
            <person name="Malkawi H.I."/>
            <person name="Yakimov M.M."/>
            <person name="Abdel-Fattah Y.R."/>
            <person name="Blaghen M."/>
            <person name="Golyshin P.N."/>
            <person name="Kalogerakis N."/>
            <person name="Boon N."/>
            <person name="Magagnini M."/>
            <person name="Fava F."/>
        </authorList>
    </citation>
    <scope>NUCLEOTIDE SEQUENCE</scope>
</reference>
<comment type="caution">
    <text evidence="1">The sequence shown here is derived from an EMBL/GenBank/DDBJ whole genome shotgun (WGS) entry which is preliminary data.</text>
</comment>
<proteinExistence type="predicted"/>
<dbReference type="AlphaFoldDB" id="A0A1B6NPA6"/>
<organism evidence="1">
    <name type="scientific">marine sediment metagenome</name>
    <dbReference type="NCBI Taxonomy" id="412755"/>
    <lineage>
        <taxon>unclassified sequences</taxon>
        <taxon>metagenomes</taxon>
        <taxon>ecological metagenomes</taxon>
    </lineage>
</organism>
<sequence length="21" mass="2129">MVIAGGLAILIAVFKALEIEG</sequence>
<name>A0A1B6NPA6_9ZZZZ</name>